<accession>A0A316G405</accession>
<name>A0A316G405_9RHOB</name>
<dbReference type="Proteomes" id="UP000245708">
    <property type="component" value="Unassembled WGS sequence"/>
</dbReference>
<organism evidence="1 2">
    <name type="scientific">Roseicyclus mahoneyensis</name>
    <dbReference type="NCBI Taxonomy" id="164332"/>
    <lineage>
        <taxon>Bacteria</taxon>
        <taxon>Pseudomonadati</taxon>
        <taxon>Pseudomonadota</taxon>
        <taxon>Alphaproteobacteria</taxon>
        <taxon>Rhodobacterales</taxon>
        <taxon>Roseobacteraceae</taxon>
        <taxon>Roseicyclus</taxon>
    </lineage>
</organism>
<evidence type="ECO:0000313" key="1">
    <source>
        <dbReference type="EMBL" id="PWK55322.1"/>
    </source>
</evidence>
<proteinExistence type="predicted"/>
<dbReference type="SUPFAM" id="SSF53474">
    <property type="entry name" value="alpha/beta-Hydrolases"/>
    <property type="match status" value="1"/>
</dbReference>
<dbReference type="RefSeq" id="WP_109671080.1">
    <property type="nucleotide sequence ID" value="NZ_QGGW01000018.1"/>
</dbReference>
<dbReference type="OrthoDB" id="3647650at2"/>
<dbReference type="InterPro" id="IPR029058">
    <property type="entry name" value="AB_hydrolase_fold"/>
</dbReference>
<reference evidence="1 2" key="1">
    <citation type="submission" date="2018-05" db="EMBL/GenBank/DDBJ databases">
        <title>Genomic Encyclopedia of Type Strains, Phase IV (KMG-IV): sequencing the most valuable type-strain genomes for metagenomic binning, comparative biology and taxonomic classification.</title>
        <authorList>
            <person name="Goeker M."/>
        </authorList>
    </citation>
    <scope>NUCLEOTIDE SEQUENCE [LARGE SCALE GENOMIC DNA]</scope>
    <source>
        <strain evidence="1 2">DSM 16097</strain>
    </source>
</reference>
<dbReference type="PANTHER" id="PTHR22946">
    <property type="entry name" value="DIENELACTONE HYDROLASE DOMAIN-CONTAINING PROTEIN-RELATED"/>
    <property type="match status" value="1"/>
</dbReference>
<sequence length="297" mass="31054">MTARVNAERLRALLGLSGAEPGPAAADPGPVEALGHHLLQRVTLDGDGPIPGLYLRPEGKGPHPAVLYCHAHGNRYETGAEELIHGRPALIAPYGPALADLGIASLAIDLAPFGRRQDEGPEARLAKAGLWQGRPLMGRMLAELHLAYRWLAAQAEVDATRIATLGLSMGGTHAYWLAALEPHIAACAHLCVFADLAPMIATGAHDLHGSYMTVPGLLAHGDMGDVAALIAPRPQFVGLGGTDALTPEAARDPALARLATAYGVGPLVVHLSPDTGHVETPAMRGAVMAFLTRHLQQ</sequence>
<gene>
    <name evidence="1" type="ORF">C7455_11813</name>
</gene>
<comment type="caution">
    <text evidence="1">The sequence shown here is derived from an EMBL/GenBank/DDBJ whole genome shotgun (WGS) entry which is preliminary data.</text>
</comment>
<dbReference type="InterPro" id="IPR050261">
    <property type="entry name" value="FrsA_esterase"/>
</dbReference>
<evidence type="ECO:0000313" key="2">
    <source>
        <dbReference type="Proteomes" id="UP000245708"/>
    </source>
</evidence>
<protein>
    <submittedName>
        <fullName evidence="1">Uncharacterized protein</fullName>
    </submittedName>
</protein>
<dbReference type="Gene3D" id="3.40.50.1820">
    <property type="entry name" value="alpha/beta hydrolase"/>
    <property type="match status" value="1"/>
</dbReference>
<keyword evidence="2" id="KW-1185">Reference proteome</keyword>
<dbReference type="AlphaFoldDB" id="A0A316G405"/>
<dbReference type="EMBL" id="QGGW01000018">
    <property type="protein sequence ID" value="PWK55322.1"/>
    <property type="molecule type" value="Genomic_DNA"/>
</dbReference>